<dbReference type="GO" id="GO:0003700">
    <property type="term" value="F:DNA-binding transcription factor activity"/>
    <property type="evidence" value="ECO:0007669"/>
    <property type="project" value="InterPro"/>
</dbReference>
<dbReference type="Gene3D" id="2.30.29.30">
    <property type="entry name" value="Pleckstrin-homology domain (PH domain)/Phosphotyrosine-binding domain (PTB)"/>
    <property type="match status" value="1"/>
</dbReference>
<feature type="region of interest" description="Disordered" evidence="1">
    <location>
        <begin position="114"/>
        <end position="135"/>
    </location>
</feature>
<keyword evidence="4" id="KW-1185">Reference proteome</keyword>
<dbReference type="FunFam" id="2.30.29.30:FF:000362">
    <property type="entry name" value="Uncharacterized protein, isoform B"/>
    <property type="match status" value="1"/>
</dbReference>
<evidence type="ECO:0000259" key="2">
    <source>
        <dbReference type="PROSITE" id="PS50229"/>
    </source>
</evidence>
<comment type="caution">
    <text evidence="3">The sequence shown here is derived from an EMBL/GenBank/DDBJ whole genome shotgun (WGS) entry which is preliminary data.</text>
</comment>
<feature type="region of interest" description="Disordered" evidence="1">
    <location>
        <begin position="277"/>
        <end position="303"/>
    </location>
</feature>
<sequence length="341" mass="38041">MEITSAIMEQLEKNRRQFNPRISLSLAGRSCLPDFHGLTWKLCNAFLSFKDRTKNLTTEMKSLVITSPNMNQYASCPQLVKGQTKAMPQETNELQAVKRFTAKYDSYQGLIQAASHRSDSPTSSEDEGKPATVTEQERMQTESFFRGLKTQVYVSSTLANLYFGTATHAPSGGNASPAEWELMYTGIPVVILDLGETRSRRKRRIQILLAERGSCFTLWKDTIDNLTSYKQVAASFHTMYLSSDHRRVVGLSFDSADAADELLAQIEALTSRPENISLSVPKGVRPAPTPSPPKRLPPKSQISQPCCFQHVTSVGVDDRSRYFSLQTLVDSLPPPVEPEEQ</sequence>
<reference evidence="3 4" key="1">
    <citation type="submission" date="2020-04" db="EMBL/GenBank/DDBJ databases">
        <authorList>
            <person name="Alioto T."/>
            <person name="Alioto T."/>
            <person name="Gomez Garrido J."/>
        </authorList>
    </citation>
    <scope>NUCLEOTIDE SEQUENCE [LARGE SCALE GENOMIC DNA]</scope>
</reference>
<dbReference type="InterPro" id="IPR039142">
    <property type="entry name" value="NRF1/Ewg"/>
</dbReference>
<dbReference type="PROSITE" id="PS50229">
    <property type="entry name" value="WH1"/>
    <property type="match status" value="1"/>
</dbReference>
<accession>A0A8S1D898</accession>
<evidence type="ECO:0000313" key="3">
    <source>
        <dbReference type="EMBL" id="CAB3378943.1"/>
    </source>
</evidence>
<dbReference type="OrthoDB" id="10021476at2759"/>
<proteinExistence type="predicted"/>
<organism evidence="3 4">
    <name type="scientific">Cloeon dipterum</name>
    <dbReference type="NCBI Taxonomy" id="197152"/>
    <lineage>
        <taxon>Eukaryota</taxon>
        <taxon>Metazoa</taxon>
        <taxon>Ecdysozoa</taxon>
        <taxon>Arthropoda</taxon>
        <taxon>Hexapoda</taxon>
        <taxon>Insecta</taxon>
        <taxon>Pterygota</taxon>
        <taxon>Palaeoptera</taxon>
        <taxon>Ephemeroptera</taxon>
        <taxon>Pisciforma</taxon>
        <taxon>Baetidae</taxon>
        <taxon>Cloeon</taxon>
    </lineage>
</organism>
<dbReference type="EMBL" id="CADEPI010000175">
    <property type="protein sequence ID" value="CAB3378943.1"/>
    <property type="molecule type" value="Genomic_DNA"/>
</dbReference>
<dbReference type="AlphaFoldDB" id="A0A8S1D898"/>
<evidence type="ECO:0000313" key="4">
    <source>
        <dbReference type="Proteomes" id="UP000494165"/>
    </source>
</evidence>
<dbReference type="InterPro" id="IPR000697">
    <property type="entry name" value="WH1/EVH1_dom"/>
</dbReference>
<dbReference type="Proteomes" id="UP000494165">
    <property type="component" value="Unassembled WGS sequence"/>
</dbReference>
<feature type="domain" description="WH1" evidence="2">
    <location>
        <begin position="146"/>
        <end position="273"/>
    </location>
</feature>
<gene>
    <name evidence="3" type="ORF">CLODIP_2_CD07771</name>
</gene>
<protein>
    <recommendedName>
        <fullName evidence="2">WH1 domain-containing protein</fullName>
    </recommendedName>
</protein>
<evidence type="ECO:0000256" key="1">
    <source>
        <dbReference type="SAM" id="MobiDB-lite"/>
    </source>
</evidence>
<dbReference type="InterPro" id="IPR011993">
    <property type="entry name" value="PH-like_dom_sf"/>
</dbReference>
<dbReference type="GO" id="GO:0006357">
    <property type="term" value="P:regulation of transcription by RNA polymerase II"/>
    <property type="evidence" value="ECO:0007669"/>
    <property type="project" value="InterPro"/>
</dbReference>
<name>A0A8S1D898_9INSE</name>
<dbReference type="PANTHER" id="PTHR20338">
    <property type="entry name" value="NUCLEAR RESPIRATORY FACTOR 1"/>
    <property type="match status" value="1"/>
</dbReference>